<evidence type="ECO:0000256" key="2">
    <source>
        <dbReference type="ARBA" id="ARBA00023052"/>
    </source>
</evidence>
<gene>
    <name evidence="7" type="ORF">NJQ99_08035</name>
</gene>
<comment type="caution">
    <text evidence="7">The sequence shown here is derived from an EMBL/GenBank/DDBJ whole genome shotgun (WGS) entry which is preliminary data.</text>
</comment>
<dbReference type="GO" id="GO:0003984">
    <property type="term" value="F:acetolactate synthase activity"/>
    <property type="evidence" value="ECO:0007669"/>
    <property type="project" value="TreeGrafter"/>
</dbReference>
<evidence type="ECO:0000256" key="3">
    <source>
        <dbReference type="RuleBase" id="RU362132"/>
    </source>
</evidence>
<dbReference type="InterPro" id="IPR012000">
    <property type="entry name" value="Thiamin_PyroP_enz_cen_dom"/>
</dbReference>
<dbReference type="PANTHER" id="PTHR18968">
    <property type="entry name" value="THIAMINE PYROPHOSPHATE ENZYMES"/>
    <property type="match status" value="1"/>
</dbReference>
<dbReference type="Pfam" id="PF00205">
    <property type="entry name" value="TPP_enzyme_M"/>
    <property type="match status" value="1"/>
</dbReference>
<dbReference type="GO" id="GO:0050660">
    <property type="term" value="F:flavin adenine dinucleotide binding"/>
    <property type="evidence" value="ECO:0007669"/>
    <property type="project" value="TreeGrafter"/>
</dbReference>
<dbReference type="Proteomes" id="UP001055804">
    <property type="component" value="Unassembled WGS sequence"/>
</dbReference>
<dbReference type="EMBL" id="JAMZFT010000002">
    <property type="protein sequence ID" value="MCP1336350.1"/>
    <property type="molecule type" value="Genomic_DNA"/>
</dbReference>
<evidence type="ECO:0000259" key="5">
    <source>
        <dbReference type="Pfam" id="PF02775"/>
    </source>
</evidence>
<dbReference type="SUPFAM" id="SSF52518">
    <property type="entry name" value="Thiamin diphosphate-binding fold (THDP-binding)"/>
    <property type="match status" value="2"/>
</dbReference>
<dbReference type="GO" id="GO:0009099">
    <property type="term" value="P:L-valine biosynthetic process"/>
    <property type="evidence" value="ECO:0007669"/>
    <property type="project" value="TreeGrafter"/>
</dbReference>
<dbReference type="PANTHER" id="PTHR18968:SF120">
    <property type="entry name" value="ACETOLACTATE SYNTHASE LARGE SUBUNIT"/>
    <property type="match status" value="1"/>
</dbReference>
<feature type="domain" description="Thiamine pyrophosphate enzyme N-terminal TPP-binding" evidence="6">
    <location>
        <begin position="6"/>
        <end position="121"/>
    </location>
</feature>
<dbReference type="InterPro" id="IPR029035">
    <property type="entry name" value="DHS-like_NAD/FAD-binding_dom"/>
</dbReference>
<dbReference type="CDD" id="cd00568">
    <property type="entry name" value="TPP_enzymes"/>
    <property type="match status" value="1"/>
</dbReference>
<dbReference type="NCBIfam" id="NF006052">
    <property type="entry name" value="PRK08199.1"/>
    <property type="match status" value="1"/>
</dbReference>
<dbReference type="InterPro" id="IPR029061">
    <property type="entry name" value="THDP-binding"/>
</dbReference>
<dbReference type="InterPro" id="IPR045229">
    <property type="entry name" value="TPP_enz"/>
</dbReference>
<dbReference type="RefSeq" id="WP_269332314.1">
    <property type="nucleotide sequence ID" value="NZ_JAMZFT010000002.1"/>
</dbReference>
<evidence type="ECO:0000313" key="7">
    <source>
        <dbReference type="EMBL" id="MCP1336350.1"/>
    </source>
</evidence>
<dbReference type="GO" id="GO:0030976">
    <property type="term" value="F:thiamine pyrophosphate binding"/>
    <property type="evidence" value="ECO:0007669"/>
    <property type="project" value="InterPro"/>
</dbReference>
<evidence type="ECO:0000256" key="1">
    <source>
        <dbReference type="ARBA" id="ARBA00007812"/>
    </source>
</evidence>
<organism evidence="7 8">
    <name type="scientific">Futiania mangrovi</name>
    <dbReference type="NCBI Taxonomy" id="2959716"/>
    <lineage>
        <taxon>Bacteria</taxon>
        <taxon>Pseudomonadati</taxon>
        <taxon>Pseudomonadota</taxon>
        <taxon>Alphaproteobacteria</taxon>
        <taxon>Futianiales</taxon>
        <taxon>Futianiaceae</taxon>
        <taxon>Futiania</taxon>
    </lineage>
</organism>
<proteinExistence type="inferred from homology"/>
<dbReference type="GO" id="GO:0000287">
    <property type="term" value="F:magnesium ion binding"/>
    <property type="evidence" value="ECO:0007669"/>
    <property type="project" value="InterPro"/>
</dbReference>
<reference evidence="7" key="1">
    <citation type="submission" date="2022-06" db="EMBL/GenBank/DDBJ databases">
        <title>Isolation and Genomics of Futiania mangrovii gen. nov., sp. nov., a Rare and Metabolically-versatile member in the Class Alphaproteobacteria.</title>
        <authorList>
            <person name="Liu L."/>
            <person name="Huang W.-C."/>
            <person name="Pan J."/>
            <person name="Li J."/>
            <person name="Huang Y."/>
            <person name="Du H."/>
            <person name="Liu Y."/>
            <person name="Li M."/>
        </authorList>
    </citation>
    <scope>NUCLEOTIDE SEQUENCE</scope>
    <source>
        <strain evidence="7">FT118</strain>
    </source>
</reference>
<dbReference type="FunFam" id="3.40.50.970:FF:000007">
    <property type="entry name" value="Acetolactate synthase"/>
    <property type="match status" value="1"/>
</dbReference>
<feature type="domain" description="Thiamine pyrophosphate enzyme TPP-binding" evidence="5">
    <location>
        <begin position="386"/>
        <end position="532"/>
    </location>
</feature>
<dbReference type="GO" id="GO:0009097">
    <property type="term" value="P:isoleucine biosynthetic process"/>
    <property type="evidence" value="ECO:0007669"/>
    <property type="project" value="TreeGrafter"/>
</dbReference>
<evidence type="ECO:0000259" key="4">
    <source>
        <dbReference type="Pfam" id="PF00205"/>
    </source>
</evidence>
<dbReference type="SUPFAM" id="SSF52467">
    <property type="entry name" value="DHS-like NAD/FAD-binding domain"/>
    <property type="match status" value="1"/>
</dbReference>
<keyword evidence="8" id="KW-1185">Reference proteome</keyword>
<evidence type="ECO:0000259" key="6">
    <source>
        <dbReference type="Pfam" id="PF02776"/>
    </source>
</evidence>
<dbReference type="Pfam" id="PF02775">
    <property type="entry name" value="TPP_enzyme_C"/>
    <property type="match status" value="1"/>
</dbReference>
<comment type="similarity">
    <text evidence="1 3">Belongs to the TPP enzyme family.</text>
</comment>
<dbReference type="InterPro" id="IPR011766">
    <property type="entry name" value="TPP_enzyme_TPP-bd"/>
</dbReference>
<accession>A0A9J6PDC9</accession>
<dbReference type="CDD" id="cd07035">
    <property type="entry name" value="TPP_PYR_POX_like"/>
    <property type="match status" value="1"/>
</dbReference>
<feature type="domain" description="Thiamine pyrophosphate enzyme central" evidence="4">
    <location>
        <begin position="192"/>
        <end position="329"/>
    </location>
</feature>
<dbReference type="AlphaFoldDB" id="A0A9J6PDC9"/>
<evidence type="ECO:0000313" key="8">
    <source>
        <dbReference type="Proteomes" id="UP001055804"/>
    </source>
</evidence>
<sequence length="554" mass="58725">MTKPARTGAEILVDALIGHGADHAFCVPGESFLAVLDAFVGRDIGVTVCRHESGAAIMAEAAGKMTGKPGIAFVTRGPGATNASAGVHIAFQDSTPMILFIGQVGRDQRDREAFQEVDYRAMFGPLAKWAAEIDDPARVPEYVSRAFHIAVSGRPGPVVLALPEDMLREHAEVSDVRPARPVAAHPASADMDTLADLLSRAERPFVIAGGGGWDGNAARDLRAFAEAWELPVGLSLRCQDYMSGDSASYAGHVGIGIDPQLAARVRDADVLLVLGARLGEMTTSGYTLVTPPDPQQVLIHAHASADEIGHVYRPALGLAAGAKAMTAALANLAPPRARLWAERTKAARAGFLAWSQPVPNAGPVQMAEVVRTVGEMVPEDAIVSNGAGNYTAWVHRFHRFRHWRTQLAPTSGSMGYGLPAAVGAKRIAPERTVVNFAGDGCFLMTGQEMATAARYGLGLVTVVVNNSMYGTIRMHQEKAYPGRVSATELTNPDFAALARAYGGHGETVVRTEEFAPAFRRALDSGGPAIVEIRLDPEAILPAKTLADIRGTQAR</sequence>
<name>A0A9J6PDC9_9PROT</name>
<dbReference type="PROSITE" id="PS00187">
    <property type="entry name" value="TPP_ENZYMES"/>
    <property type="match status" value="1"/>
</dbReference>
<protein>
    <submittedName>
        <fullName evidence="7">Thiamine pyrophosphate-binding protein</fullName>
    </submittedName>
</protein>
<dbReference type="Gene3D" id="3.40.50.1220">
    <property type="entry name" value="TPP-binding domain"/>
    <property type="match status" value="1"/>
</dbReference>
<dbReference type="Gene3D" id="3.40.50.970">
    <property type="match status" value="2"/>
</dbReference>
<dbReference type="Pfam" id="PF02776">
    <property type="entry name" value="TPP_enzyme_N"/>
    <property type="match status" value="1"/>
</dbReference>
<dbReference type="GO" id="GO:0005948">
    <property type="term" value="C:acetolactate synthase complex"/>
    <property type="evidence" value="ECO:0007669"/>
    <property type="project" value="TreeGrafter"/>
</dbReference>
<dbReference type="InterPro" id="IPR000399">
    <property type="entry name" value="TPP-bd_CS"/>
</dbReference>
<keyword evidence="2 3" id="KW-0786">Thiamine pyrophosphate</keyword>
<dbReference type="InterPro" id="IPR012001">
    <property type="entry name" value="Thiamin_PyroP_enz_TPP-bd_dom"/>
</dbReference>